<keyword evidence="2 4" id="KW-0489">Methyltransferase</keyword>
<keyword evidence="3 4" id="KW-0808">Transferase</keyword>
<comment type="similarity">
    <text evidence="1 4">Belongs to the methyltransferase superfamily. METL family.</text>
</comment>
<dbReference type="PANTHER" id="PTHR22809:SF14">
    <property type="entry name" value="TRNA N(3)-METHYLCYTIDINE METHYLTRANSFERASE"/>
    <property type="match status" value="1"/>
</dbReference>
<dbReference type="PANTHER" id="PTHR22809">
    <property type="entry name" value="METHYLTRANSFERASE-RELATED"/>
    <property type="match status" value="1"/>
</dbReference>
<evidence type="ECO:0000256" key="4">
    <source>
        <dbReference type="PIRNR" id="PIRNR037755"/>
    </source>
</evidence>
<protein>
    <recommendedName>
        <fullName evidence="4">tRNA N(3)-methylcytidine methyltransferase</fullName>
        <ecNumber evidence="4">2.1.1.-</ecNumber>
    </recommendedName>
</protein>
<dbReference type="GeneID" id="113725599"/>
<gene>
    <name evidence="6" type="primary">LOC113725599</name>
</gene>
<organism evidence="5 6">
    <name type="scientific">Coffea arabica</name>
    <name type="common">Arabian coffee</name>
    <dbReference type="NCBI Taxonomy" id="13443"/>
    <lineage>
        <taxon>Eukaryota</taxon>
        <taxon>Viridiplantae</taxon>
        <taxon>Streptophyta</taxon>
        <taxon>Embryophyta</taxon>
        <taxon>Tracheophyta</taxon>
        <taxon>Spermatophyta</taxon>
        <taxon>Magnoliopsida</taxon>
        <taxon>eudicotyledons</taxon>
        <taxon>Gunneridae</taxon>
        <taxon>Pentapetalae</taxon>
        <taxon>asterids</taxon>
        <taxon>lamiids</taxon>
        <taxon>Gentianales</taxon>
        <taxon>Rubiaceae</taxon>
        <taxon>Ixoroideae</taxon>
        <taxon>Gardenieae complex</taxon>
        <taxon>Bertiereae - Coffeeae clade</taxon>
        <taxon>Coffeeae</taxon>
        <taxon>Coffea</taxon>
    </lineage>
</organism>
<dbReference type="Gene3D" id="3.40.50.150">
    <property type="entry name" value="Vaccinia Virus protein VP39"/>
    <property type="match status" value="1"/>
</dbReference>
<evidence type="ECO:0000256" key="2">
    <source>
        <dbReference type="ARBA" id="ARBA00022603"/>
    </source>
</evidence>
<dbReference type="Proteomes" id="UP001652660">
    <property type="component" value="Chromosome 2c"/>
</dbReference>
<dbReference type="AlphaFoldDB" id="A0A6P6VNT9"/>
<evidence type="ECO:0000256" key="1">
    <source>
        <dbReference type="ARBA" id="ARBA00009725"/>
    </source>
</evidence>
<evidence type="ECO:0000256" key="3">
    <source>
        <dbReference type="ARBA" id="ARBA00022679"/>
    </source>
</evidence>
<dbReference type="RefSeq" id="XP_027104668.1">
    <property type="nucleotide sequence ID" value="XM_027248867.2"/>
</dbReference>
<reference evidence="5" key="1">
    <citation type="journal article" date="2025" name="Foods">
        <title>Unveiling the Microbial Signatures of Arabica Coffee Cherries: Insights into Ripeness Specific Diversity, Functional Traits, and Implications for Quality and Safety.</title>
        <authorList>
            <consortium name="RefSeq"/>
            <person name="Tenea G.N."/>
            <person name="Cifuentes V."/>
            <person name="Reyes P."/>
            <person name="Cevallos-Vallejos M."/>
        </authorList>
    </citation>
    <scope>NUCLEOTIDE SEQUENCE [LARGE SCALE GENOMIC DNA]</scope>
</reference>
<dbReference type="InterPro" id="IPR026113">
    <property type="entry name" value="METTL2/6/8-like"/>
</dbReference>
<dbReference type="SUPFAM" id="SSF53335">
    <property type="entry name" value="S-adenosyl-L-methionine-dependent methyltransferases"/>
    <property type="match status" value="1"/>
</dbReference>
<evidence type="ECO:0000313" key="5">
    <source>
        <dbReference type="Proteomes" id="UP001652660"/>
    </source>
</evidence>
<sequence>MSQEAAANYYSKDFEWNHLRLEIETNPSFLYHLLPFIDDTNASTSASTADANSDSEAWNKFHTRHSTGKFFKERRYLLKEFPELASCRDYAKVLEVGCGNGSTALPILRAKENIVVYACDCSNEALDRAKENIAAANLISAEHRYHPFLCDISTSGFPEWLACSSCQERFCKSNCNRVDFCEVSCSEESSCCIGGVDLVTLIFTLSALPLRMMPTAIQECFSVLKPGGMLLFRDYGLYDMTMLRFDPKQRVGYREYRRSDGTRSYFFSLESTRDLFSSAGFTELELEYCCVKSTNRRNGKLMRRVWVHGKFQRPKGS</sequence>
<dbReference type="EC" id="2.1.1.-" evidence="4"/>
<comment type="function">
    <text evidence="4">S-adenosyl-L-methionine-dependent methyltransferase.</text>
</comment>
<dbReference type="GO" id="GO:0008757">
    <property type="term" value="F:S-adenosylmethionine-dependent methyltransferase activity"/>
    <property type="evidence" value="ECO:0007669"/>
    <property type="project" value="UniProtKB-ARBA"/>
</dbReference>
<reference evidence="6" key="2">
    <citation type="submission" date="2025-08" db="UniProtKB">
        <authorList>
            <consortium name="RefSeq"/>
        </authorList>
    </citation>
    <scope>IDENTIFICATION</scope>
    <source>
        <tissue evidence="6">Leaves</tissue>
    </source>
</reference>
<dbReference type="GO" id="GO:0008173">
    <property type="term" value="F:RNA methyltransferase activity"/>
    <property type="evidence" value="ECO:0007669"/>
    <property type="project" value="UniProtKB-ARBA"/>
</dbReference>
<dbReference type="OrthoDB" id="417697at2759"/>
<dbReference type="GO" id="GO:0032259">
    <property type="term" value="P:methylation"/>
    <property type="evidence" value="ECO:0007669"/>
    <property type="project" value="UniProtKB-KW"/>
</dbReference>
<accession>A0A6P6VNT9</accession>
<proteinExistence type="inferred from homology"/>
<evidence type="ECO:0000313" key="6">
    <source>
        <dbReference type="RefSeq" id="XP_027104668.1"/>
    </source>
</evidence>
<dbReference type="CDD" id="cd02440">
    <property type="entry name" value="AdoMet_MTases"/>
    <property type="match status" value="1"/>
</dbReference>
<dbReference type="Pfam" id="PF13489">
    <property type="entry name" value="Methyltransf_23"/>
    <property type="match status" value="1"/>
</dbReference>
<dbReference type="PIRSF" id="PIRSF037755">
    <property type="entry name" value="Mettl2_prd"/>
    <property type="match status" value="1"/>
</dbReference>
<name>A0A6P6VNT9_COFAR</name>
<keyword evidence="5" id="KW-1185">Reference proteome</keyword>
<dbReference type="InterPro" id="IPR029063">
    <property type="entry name" value="SAM-dependent_MTases_sf"/>
</dbReference>